<dbReference type="Proteomes" id="UP001060085">
    <property type="component" value="Linkage Group LG08"/>
</dbReference>
<keyword evidence="2" id="KW-1185">Reference proteome</keyword>
<protein>
    <submittedName>
        <fullName evidence="1">Uncharacterized protein</fullName>
    </submittedName>
</protein>
<dbReference type="EMBL" id="CM044708">
    <property type="protein sequence ID" value="KAI5650936.1"/>
    <property type="molecule type" value="Genomic_DNA"/>
</dbReference>
<gene>
    <name evidence="1" type="ORF">M9H77_36941</name>
</gene>
<accession>A0ACB9ZVT3</accession>
<name>A0ACB9ZVT3_CATRO</name>
<organism evidence="1 2">
    <name type="scientific">Catharanthus roseus</name>
    <name type="common">Madagascar periwinkle</name>
    <name type="synonym">Vinca rosea</name>
    <dbReference type="NCBI Taxonomy" id="4058"/>
    <lineage>
        <taxon>Eukaryota</taxon>
        <taxon>Viridiplantae</taxon>
        <taxon>Streptophyta</taxon>
        <taxon>Embryophyta</taxon>
        <taxon>Tracheophyta</taxon>
        <taxon>Spermatophyta</taxon>
        <taxon>Magnoliopsida</taxon>
        <taxon>eudicotyledons</taxon>
        <taxon>Gunneridae</taxon>
        <taxon>Pentapetalae</taxon>
        <taxon>asterids</taxon>
        <taxon>lamiids</taxon>
        <taxon>Gentianales</taxon>
        <taxon>Apocynaceae</taxon>
        <taxon>Rauvolfioideae</taxon>
        <taxon>Vinceae</taxon>
        <taxon>Catharanthinae</taxon>
        <taxon>Catharanthus</taxon>
    </lineage>
</organism>
<sequence>MRDYHLPTPHKANRHPKSISDHANKKNQKIVKKNLNAALSAVSEDMSVFESPEHLIEFTPISEITEDHLISDASEEFYLIWGAHIHVLHSLFQDLTASLSIEATPRSETAASSVLSPLSSTITSDNYGKEVASINQSIIAKSENVNLSCIEAEVAVKHLKEAQFQLFNESTMDLQSKRLLDAFINVIIKEFYGMPDDEGYSELIPRKGYLVFLSFLLLILAATLALILFSGSQHTFRGPTPT</sequence>
<comment type="caution">
    <text evidence="1">The sequence shown here is derived from an EMBL/GenBank/DDBJ whole genome shotgun (WGS) entry which is preliminary data.</text>
</comment>
<evidence type="ECO:0000313" key="2">
    <source>
        <dbReference type="Proteomes" id="UP001060085"/>
    </source>
</evidence>
<reference evidence="2" key="1">
    <citation type="journal article" date="2023" name="Nat. Plants">
        <title>Single-cell RNA sequencing provides a high-resolution roadmap for understanding the multicellular compartmentation of specialized metabolism.</title>
        <authorList>
            <person name="Sun S."/>
            <person name="Shen X."/>
            <person name="Li Y."/>
            <person name="Li Y."/>
            <person name="Wang S."/>
            <person name="Li R."/>
            <person name="Zhang H."/>
            <person name="Shen G."/>
            <person name="Guo B."/>
            <person name="Wei J."/>
            <person name="Xu J."/>
            <person name="St-Pierre B."/>
            <person name="Chen S."/>
            <person name="Sun C."/>
        </authorList>
    </citation>
    <scope>NUCLEOTIDE SEQUENCE [LARGE SCALE GENOMIC DNA]</scope>
</reference>
<evidence type="ECO:0000313" key="1">
    <source>
        <dbReference type="EMBL" id="KAI5650936.1"/>
    </source>
</evidence>
<proteinExistence type="predicted"/>